<dbReference type="Pfam" id="PF04324">
    <property type="entry name" value="Fer2_BFD"/>
    <property type="match status" value="2"/>
</dbReference>
<keyword evidence="10" id="KW-0560">Oxidoreductase</keyword>
<comment type="cofactor">
    <cofactor evidence="3">
        <name>FAD</name>
        <dbReference type="ChEBI" id="CHEBI:57692"/>
    </cofactor>
</comment>
<reference evidence="16 17" key="1">
    <citation type="submission" date="2024-09" db="EMBL/GenBank/DDBJ databases">
        <authorList>
            <person name="Ruan L."/>
        </authorList>
    </citation>
    <scope>NUCLEOTIDE SEQUENCE [LARGE SCALE GENOMIC DNA]</scope>
    <source>
        <strain evidence="16 17">D33</strain>
    </source>
</reference>
<dbReference type="InterPro" id="IPR041854">
    <property type="entry name" value="BFD-like_2Fe2S-bd_dom_sf"/>
</dbReference>
<keyword evidence="12" id="KW-0411">Iron-sulfur</keyword>
<evidence type="ECO:0000256" key="9">
    <source>
        <dbReference type="ARBA" id="ARBA00022827"/>
    </source>
</evidence>
<dbReference type="SUPFAM" id="SSF56014">
    <property type="entry name" value="Nitrite and sulphite reductase 4Fe-4S domain-like"/>
    <property type="match status" value="1"/>
</dbReference>
<feature type="domain" description="BFD-like [2Fe-2S]-binding" evidence="13">
    <location>
        <begin position="483"/>
        <end position="533"/>
    </location>
</feature>
<feature type="domain" description="FAD/NAD(P)-binding" evidence="14">
    <location>
        <begin position="4"/>
        <end position="280"/>
    </location>
</feature>
<evidence type="ECO:0000313" key="16">
    <source>
        <dbReference type="EMBL" id="MFB5681451.1"/>
    </source>
</evidence>
<dbReference type="InterPro" id="IPR052034">
    <property type="entry name" value="NasD-like"/>
</dbReference>
<evidence type="ECO:0000313" key="17">
    <source>
        <dbReference type="Proteomes" id="UP001580407"/>
    </source>
</evidence>
<dbReference type="Pfam" id="PF18267">
    <property type="entry name" value="Rubredoxin_C"/>
    <property type="match status" value="1"/>
</dbReference>
<dbReference type="CDD" id="cd19944">
    <property type="entry name" value="NirB_Fer2_BFD-like_2"/>
    <property type="match status" value="1"/>
</dbReference>
<evidence type="ECO:0000259" key="15">
    <source>
        <dbReference type="Pfam" id="PF18267"/>
    </source>
</evidence>
<dbReference type="InterPro" id="IPR023753">
    <property type="entry name" value="FAD/NAD-binding_dom"/>
</dbReference>
<comment type="cofactor">
    <cofactor evidence="1">
        <name>siroheme</name>
        <dbReference type="ChEBI" id="CHEBI:60052"/>
    </cofactor>
</comment>
<dbReference type="InterPro" id="IPR045854">
    <property type="entry name" value="NO2/SO3_Rdtase_4Fe4S_sf"/>
</dbReference>
<evidence type="ECO:0000256" key="12">
    <source>
        <dbReference type="ARBA" id="ARBA00023014"/>
    </source>
</evidence>
<dbReference type="Gene3D" id="3.30.413.10">
    <property type="entry name" value="Sulfite Reductase Hemoprotein, domain 1"/>
    <property type="match status" value="1"/>
</dbReference>
<dbReference type="Gene3D" id="3.30.390.30">
    <property type="match status" value="1"/>
</dbReference>
<keyword evidence="17" id="KW-1185">Reference proteome</keyword>
<evidence type="ECO:0000256" key="6">
    <source>
        <dbReference type="ARBA" id="ARBA00022617"/>
    </source>
</evidence>
<feature type="domain" description="NADH-rubredoxin oxidoreductase C-terminal" evidence="15">
    <location>
        <begin position="315"/>
        <end position="381"/>
    </location>
</feature>
<dbReference type="InterPro" id="IPR012744">
    <property type="entry name" value="Nitri_red_NirB"/>
</dbReference>
<dbReference type="PANTHER" id="PTHR43809:SF1">
    <property type="entry name" value="NITRITE REDUCTASE (NADH) LARGE SUBUNIT"/>
    <property type="match status" value="1"/>
</dbReference>
<dbReference type="SUPFAM" id="SSF51905">
    <property type="entry name" value="FAD/NAD(P)-binding domain"/>
    <property type="match status" value="2"/>
</dbReference>
<dbReference type="NCBIfam" id="TIGR02374">
    <property type="entry name" value="nitri_red_nirB"/>
    <property type="match status" value="1"/>
</dbReference>
<comment type="similarity">
    <text evidence="5">Belongs to the nitrite and sulfite reductase 4Fe-4S domain family.</text>
</comment>
<dbReference type="RefSeq" id="WP_375525239.1">
    <property type="nucleotide sequence ID" value="NZ_JBHILM010000010.1"/>
</dbReference>
<evidence type="ECO:0000256" key="3">
    <source>
        <dbReference type="ARBA" id="ARBA00001974"/>
    </source>
</evidence>
<dbReference type="PRINTS" id="PR00411">
    <property type="entry name" value="PNDRDTASEI"/>
</dbReference>
<evidence type="ECO:0000256" key="10">
    <source>
        <dbReference type="ARBA" id="ARBA00023002"/>
    </source>
</evidence>
<keyword evidence="9" id="KW-0274">FAD</keyword>
<evidence type="ECO:0000256" key="1">
    <source>
        <dbReference type="ARBA" id="ARBA00001929"/>
    </source>
</evidence>
<dbReference type="Gene3D" id="3.50.50.60">
    <property type="entry name" value="FAD/NAD(P)-binding domain"/>
    <property type="match status" value="2"/>
</dbReference>
<dbReference type="Pfam" id="PF07992">
    <property type="entry name" value="Pyr_redox_2"/>
    <property type="match status" value="1"/>
</dbReference>
<feature type="domain" description="BFD-like [2Fe-2S]-binding" evidence="13">
    <location>
        <begin position="412"/>
        <end position="460"/>
    </location>
</feature>
<evidence type="ECO:0000256" key="5">
    <source>
        <dbReference type="ARBA" id="ARBA00010429"/>
    </source>
</evidence>
<dbReference type="InterPro" id="IPR036188">
    <property type="entry name" value="FAD/NAD-bd_sf"/>
</dbReference>
<gene>
    <name evidence="16" type="primary">nirB</name>
    <name evidence="16" type="ORF">ACE3NQ_11060</name>
</gene>
<comment type="pathway">
    <text evidence="4">Nitrogen metabolism; nitrate reduction (assimilation).</text>
</comment>
<name>A0ABV5B6Z5_9BACL</name>
<evidence type="ECO:0000256" key="8">
    <source>
        <dbReference type="ARBA" id="ARBA00022723"/>
    </source>
</evidence>
<dbReference type="InterPro" id="IPR041575">
    <property type="entry name" value="Rubredoxin_C"/>
</dbReference>
<dbReference type="PANTHER" id="PTHR43809">
    <property type="entry name" value="NITRITE REDUCTASE (NADH) LARGE SUBUNIT"/>
    <property type="match status" value="1"/>
</dbReference>
<evidence type="ECO:0000259" key="14">
    <source>
        <dbReference type="Pfam" id="PF07992"/>
    </source>
</evidence>
<sequence length="710" mass="76320">MRERLVVIGNGMAGIKCVEEILKLDPERFDITIFGEEPHPNYNRIMLSKMLRGDVAFDDIVLNDWSWYKENGITLHAGVRIIRIDPAGRFVFAADGSKVPYDVLVLATGSSAFIPPISGADKEGVMAFRTMEDCETMIQSTGSCRKAVVIGGGLLGLEAARGLLHLGMEAQVIHNAPYLMNRQLDVMAAGLLQAELERQGMVFHLSKNTVKITGRKRAKGLRFADGSTLEADLIIMAVGIQPNIELAKDCGLRTNRAVVVDDYLAASIPGIYAVGECAEHRGIAYGLVAPLFEQARVLAKVLCGRETGPYTGSVPYSQLKVSGVDVFSAGDIGDRGVITAIQQYDGIRKTYKKVTIANGRAAGAILYGDISEAPALLKAVQLGEEVTKLALSDSTENPMEAAAAAMAEQETVCACNAVTKQTILQAVTRDGHKTEEEVRKHTKASSSCGSCRPMVQALIQLAASGKAVAGTTEEPAAAEKVPVCGCTSLEHAELKQAVSGMSAFSPEEVFAQLGWQQKEGCEVCRPAVHYYLALQKYSTESYEPHSSPAYGSVDPSRITFVHDGPMEQGFGGEGCAGLAAELKLRWDGLSLPAPITAAVAEGTVSPAAVLIRDLGLAACPAGWEVYAGGRGGRPVREAQLIGLSETEEHAADLATACLQLYRKEAWYEEPLWKWLERAGLLSVREALYDPVRQKSLLAELQDWPQPVETV</sequence>
<evidence type="ECO:0000256" key="4">
    <source>
        <dbReference type="ARBA" id="ARBA00005096"/>
    </source>
</evidence>
<evidence type="ECO:0000259" key="13">
    <source>
        <dbReference type="Pfam" id="PF04324"/>
    </source>
</evidence>
<keyword evidence="6" id="KW-0349">Heme</keyword>
<proteinExistence type="inferred from homology"/>
<dbReference type="PRINTS" id="PR00368">
    <property type="entry name" value="FADPNR"/>
</dbReference>
<dbReference type="Gene3D" id="1.10.10.1100">
    <property type="entry name" value="BFD-like [2Fe-2S]-binding domain"/>
    <property type="match status" value="1"/>
</dbReference>
<dbReference type="InterPro" id="IPR007419">
    <property type="entry name" value="BFD-like_2Fe2S-bd_dom"/>
</dbReference>
<protein>
    <submittedName>
        <fullName evidence="16">Nitrite reductase large subunit NirB</fullName>
    </submittedName>
</protein>
<accession>A0ABV5B6Z5</accession>
<comment type="cofactor">
    <cofactor evidence="2">
        <name>[4Fe-4S] cluster</name>
        <dbReference type="ChEBI" id="CHEBI:49883"/>
    </cofactor>
</comment>
<keyword evidence="7" id="KW-0285">Flavoprotein</keyword>
<evidence type="ECO:0000256" key="11">
    <source>
        <dbReference type="ARBA" id="ARBA00023004"/>
    </source>
</evidence>
<comment type="caution">
    <text evidence="16">The sequence shown here is derived from an EMBL/GenBank/DDBJ whole genome shotgun (WGS) entry which is preliminary data.</text>
</comment>
<keyword evidence="11" id="KW-0408">Iron</keyword>
<dbReference type="InterPro" id="IPR016156">
    <property type="entry name" value="FAD/NAD-linked_Rdtase_dimer_sf"/>
</dbReference>
<dbReference type="Proteomes" id="UP001580407">
    <property type="component" value="Unassembled WGS sequence"/>
</dbReference>
<keyword evidence="8" id="KW-0479">Metal-binding</keyword>
<evidence type="ECO:0000256" key="7">
    <source>
        <dbReference type="ARBA" id="ARBA00022630"/>
    </source>
</evidence>
<dbReference type="EMBL" id="JBHILM010000010">
    <property type="protein sequence ID" value="MFB5681451.1"/>
    <property type="molecule type" value="Genomic_DNA"/>
</dbReference>
<evidence type="ECO:0000256" key="2">
    <source>
        <dbReference type="ARBA" id="ARBA00001966"/>
    </source>
</evidence>
<organism evidence="16 17">
    <name type="scientific">Paenibacillus terreus</name>
    <dbReference type="NCBI Taxonomy" id="1387834"/>
    <lineage>
        <taxon>Bacteria</taxon>
        <taxon>Bacillati</taxon>
        <taxon>Bacillota</taxon>
        <taxon>Bacilli</taxon>
        <taxon>Bacillales</taxon>
        <taxon>Paenibacillaceae</taxon>
        <taxon>Paenibacillus</taxon>
    </lineage>
</organism>